<dbReference type="RefSeq" id="WP_061132375.1">
    <property type="nucleotide sequence ID" value="NZ_FCNX02000001.1"/>
</dbReference>
<sequence length="69" mass="7224">MKQRHIQNFLMVSAAFFAISAPMGGARANGASPFGASSVAQVAQVRAQSVQAGAQKRRESDRSDDETAG</sequence>
<organism evidence="3 4">
    <name type="scientific">Caballeronia fortuita</name>
    <dbReference type="NCBI Taxonomy" id="1777138"/>
    <lineage>
        <taxon>Bacteria</taxon>
        <taxon>Pseudomonadati</taxon>
        <taxon>Pseudomonadota</taxon>
        <taxon>Betaproteobacteria</taxon>
        <taxon>Burkholderiales</taxon>
        <taxon>Burkholderiaceae</taxon>
        <taxon>Caballeronia</taxon>
    </lineage>
</organism>
<feature type="chain" id="PRO_5007618709" evidence="2">
    <location>
        <begin position="29"/>
        <end position="69"/>
    </location>
</feature>
<keyword evidence="4" id="KW-1185">Reference proteome</keyword>
<evidence type="ECO:0000256" key="1">
    <source>
        <dbReference type="SAM" id="MobiDB-lite"/>
    </source>
</evidence>
<evidence type="ECO:0000313" key="3">
    <source>
        <dbReference type="EMBL" id="SAK38902.1"/>
    </source>
</evidence>
<protein>
    <submittedName>
        <fullName evidence="3">Outer membrane protein</fullName>
    </submittedName>
</protein>
<feature type="region of interest" description="Disordered" evidence="1">
    <location>
        <begin position="46"/>
        <end position="69"/>
    </location>
</feature>
<accession>A0A157Z083</accession>
<dbReference type="OrthoDB" id="9114654at2"/>
<keyword evidence="2" id="KW-0732">Signal</keyword>
<evidence type="ECO:0000256" key="2">
    <source>
        <dbReference type="SAM" id="SignalP"/>
    </source>
</evidence>
<gene>
    <name evidence="3" type="ORF">AWB77_00006</name>
</gene>
<evidence type="ECO:0000313" key="4">
    <source>
        <dbReference type="Proteomes" id="UP000054903"/>
    </source>
</evidence>
<feature type="signal peptide" evidence="2">
    <location>
        <begin position="1"/>
        <end position="28"/>
    </location>
</feature>
<dbReference type="Proteomes" id="UP000054903">
    <property type="component" value="Unassembled WGS sequence"/>
</dbReference>
<proteinExistence type="predicted"/>
<reference evidence="3" key="1">
    <citation type="submission" date="2016-01" db="EMBL/GenBank/DDBJ databases">
        <authorList>
            <person name="Peeters C."/>
        </authorList>
    </citation>
    <scope>NUCLEOTIDE SEQUENCE</scope>
    <source>
        <strain evidence="3">LMG 29320</strain>
    </source>
</reference>
<name>A0A157Z083_9BURK</name>
<dbReference type="AlphaFoldDB" id="A0A157Z083"/>
<dbReference type="EMBL" id="FCNX02000001">
    <property type="protein sequence ID" value="SAK38902.1"/>
    <property type="molecule type" value="Genomic_DNA"/>
</dbReference>
<comment type="caution">
    <text evidence="3">The sequence shown here is derived from an EMBL/GenBank/DDBJ whole genome shotgun (WGS) entry which is preliminary data.</text>
</comment>